<feature type="transmembrane region" description="Helical" evidence="1">
    <location>
        <begin position="83"/>
        <end position="101"/>
    </location>
</feature>
<keyword evidence="1" id="KW-0812">Transmembrane</keyword>
<dbReference type="EMBL" id="CP129113">
    <property type="protein sequence ID" value="WLV25438.1"/>
    <property type="molecule type" value="Genomic_DNA"/>
</dbReference>
<reference evidence="2" key="1">
    <citation type="submission" date="2023-06" db="EMBL/GenBank/DDBJ databases">
        <title>A Treasure from Seagulls: Isolation and Description of Aciduricobacillus qingdaonensis gen. nov., sp. nov., a Rare Obligately Uric Acid-utilizing Member in the Family Bacillaceae.</title>
        <authorList>
            <person name="Liu W."/>
            <person name="Wang B."/>
        </authorList>
    </citation>
    <scope>NUCLEOTIDE SEQUENCE</scope>
    <source>
        <strain evidence="2">44XB</strain>
    </source>
</reference>
<gene>
    <name evidence="2" type="ORF">QR721_04295</name>
</gene>
<organism evidence="2 3">
    <name type="scientific">Aciduricibacillus chroicocephali</name>
    <dbReference type="NCBI Taxonomy" id="3054939"/>
    <lineage>
        <taxon>Bacteria</taxon>
        <taxon>Bacillati</taxon>
        <taxon>Bacillota</taxon>
        <taxon>Bacilli</taxon>
        <taxon>Bacillales</taxon>
        <taxon>Bacillaceae</taxon>
        <taxon>Aciduricibacillus</taxon>
    </lineage>
</organism>
<evidence type="ECO:0000313" key="2">
    <source>
        <dbReference type="EMBL" id="WLV25438.1"/>
    </source>
</evidence>
<keyword evidence="1" id="KW-0472">Membrane</keyword>
<feature type="transmembrane region" description="Helical" evidence="1">
    <location>
        <begin position="121"/>
        <end position="142"/>
    </location>
</feature>
<dbReference type="InterPro" id="IPR007352">
    <property type="entry name" value="DUF420"/>
</dbReference>
<keyword evidence="3" id="KW-1185">Reference proteome</keyword>
<dbReference type="Proteomes" id="UP001180087">
    <property type="component" value="Chromosome"/>
</dbReference>
<feature type="transmembrane region" description="Helical" evidence="1">
    <location>
        <begin position="12"/>
        <end position="34"/>
    </location>
</feature>
<keyword evidence="1" id="KW-1133">Transmembrane helix</keyword>
<sequence length="182" mass="20724">MKKETADLKQRNYTPIIWSVSVVAVIIILALNYLPRSTTNTIFGFNLTIMPLANAFLNGISFILLVCALVMIKKGNIAAHRNFIFSAFITTFLFLISYLSYHAMAGSTSFGGDGFMKYLYYFILITHVFLSIVLLPLSLFTLTKGLNMDMTKHKRIARWTMPIWLYVSLTGVFVYVLISPYY</sequence>
<evidence type="ECO:0000256" key="1">
    <source>
        <dbReference type="SAM" id="Phobius"/>
    </source>
</evidence>
<dbReference type="RefSeq" id="WP_348029227.1">
    <property type="nucleotide sequence ID" value="NZ_CP129113.1"/>
</dbReference>
<dbReference type="PANTHER" id="PTHR37692">
    <property type="entry name" value="HYPOTHETICAL MEMBRANE SPANNING PROTEIN"/>
    <property type="match status" value="1"/>
</dbReference>
<accession>A0ABY9KX47</accession>
<proteinExistence type="predicted"/>
<dbReference type="Pfam" id="PF04238">
    <property type="entry name" value="DUF420"/>
    <property type="match status" value="1"/>
</dbReference>
<feature type="transmembrane region" description="Helical" evidence="1">
    <location>
        <begin position="163"/>
        <end position="181"/>
    </location>
</feature>
<dbReference type="PANTHER" id="PTHR37692:SF1">
    <property type="entry name" value="DUF420 DOMAIN-CONTAINING PROTEIN"/>
    <property type="match status" value="1"/>
</dbReference>
<evidence type="ECO:0000313" key="3">
    <source>
        <dbReference type="Proteomes" id="UP001180087"/>
    </source>
</evidence>
<protein>
    <submittedName>
        <fullName evidence="2">DUF420 domain-containing protein</fullName>
    </submittedName>
</protein>
<feature type="transmembrane region" description="Helical" evidence="1">
    <location>
        <begin position="49"/>
        <end position="71"/>
    </location>
</feature>
<name>A0ABY9KX47_9BACI</name>